<keyword evidence="15" id="KW-0675">Receptor</keyword>
<evidence type="ECO:0000256" key="11">
    <source>
        <dbReference type="RuleBase" id="RU003357"/>
    </source>
</evidence>
<dbReference type="InterPro" id="IPR012910">
    <property type="entry name" value="Plug_dom"/>
</dbReference>
<dbReference type="AlphaFoldDB" id="A0A6N6MX75"/>
<evidence type="ECO:0000256" key="2">
    <source>
        <dbReference type="ARBA" id="ARBA00022448"/>
    </source>
</evidence>
<dbReference type="EMBL" id="VZZJ01000007">
    <property type="protein sequence ID" value="KAB1073719.1"/>
    <property type="molecule type" value="Genomic_DNA"/>
</dbReference>
<proteinExistence type="inferred from homology"/>
<dbReference type="Gene3D" id="2.40.170.20">
    <property type="entry name" value="TonB-dependent receptor, beta-barrel domain"/>
    <property type="match status" value="1"/>
</dbReference>
<name>A0A6N6MX75_9HYPH</name>
<evidence type="ECO:0000256" key="7">
    <source>
        <dbReference type="ARBA" id="ARBA00023077"/>
    </source>
</evidence>
<gene>
    <name evidence="15" type="ORF">F6X51_11055</name>
</gene>
<feature type="signal peptide" evidence="12">
    <location>
        <begin position="1"/>
        <end position="29"/>
    </location>
</feature>
<dbReference type="Pfam" id="PF00593">
    <property type="entry name" value="TonB_dep_Rec_b-barrel"/>
    <property type="match status" value="1"/>
</dbReference>
<evidence type="ECO:0000259" key="14">
    <source>
        <dbReference type="Pfam" id="PF07715"/>
    </source>
</evidence>
<dbReference type="Gene3D" id="2.170.130.10">
    <property type="entry name" value="TonB-dependent receptor, plug domain"/>
    <property type="match status" value="1"/>
</dbReference>
<dbReference type="Proteomes" id="UP000441523">
    <property type="component" value="Unassembled WGS sequence"/>
</dbReference>
<comment type="similarity">
    <text evidence="10 11">Belongs to the TonB-dependent receptor family.</text>
</comment>
<evidence type="ECO:0000256" key="1">
    <source>
        <dbReference type="ARBA" id="ARBA00004571"/>
    </source>
</evidence>
<keyword evidence="9 10" id="KW-0998">Cell outer membrane</keyword>
<evidence type="ECO:0000256" key="6">
    <source>
        <dbReference type="ARBA" id="ARBA00023065"/>
    </source>
</evidence>
<evidence type="ECO:0000256" key="9">
    <source>
        <dbReference type="ARBA" id="ARBA00023237"/>
    </source>
</evidence>
<evidence type="ECO:0000256" key="5">
    <source>
        <dbReference type="ARBA" id="ARBA00022729"/>
    </source>
</evidence>
<comment type="subcellular location">
    <subcellularLocation>
        <location evidence="1 10">Cell outer membrane</location>
        <topology evidence="1 10">Multi-pass membrane protein</topology>
    </subcellularLocation>
</comment>
<dbReference type="PANTHER" id="PTHR30069:SF53">
    <property type="entry name" value="COLICIN I RECEPTOR-RELATED"/>
    <property type="match status" value="1"/>
</dbReference>
<evidence type="ECO:0000313" key="16">
    <source>
        <dbReference type="Proteomes" id="UP000441523"/>
    </source>
</evidence>
<evidence type="ECO:0000313" key="15">
    <source>
        <dbReference type="EMBL" id="KAB1073719.1"/>
    </source>
</evidence>
<evidence type="ECO:0000256" key="3">
    <source>
        <dbReference type="ARBA" id="ARBA00022452"/>
    </source>
</evidence>
<dbReference type="GO" id="GO:0015889">
    <property type="term" value="P:cobalamin transport"/>
    <property type="evidence" value="ECO:0007669"/>
    <property type="project" value="TreeGrafter"/>
</dbReference>
<organism evidence="15 16">
    <name type="scientific">Methylobacterium planeticum</name>
    <dbReference type="NCBI Taxonomy" id="2615211"/>
    <lineage>
        <taxon>Bacteria</taxon>
        <taxon>Pseudomonadati</taxon>
        <taxon>Pseudomonadota</taxon>
        <taxon>Alphaproteobacteria</taxon>
        <taxon>Hyphomicrobiales</taxon>
        <taxon>Methylobacteriaceae</taxon>
        <taxon>Methylobacterium</taxon>
    </lineage>
</organism>
<keyword evidence="7 11" id="KW-0798">TonB box</keyword>
<accession>A0A6N6MX75</accession>
<protein>
    <submittedName>
        <fullName evidence="15">TonB-dependent receptor</fullName>
    </submittedName>
</protein>
<keyword evidence="3 10" id="KW-1134">Transmembrane beta strand</keyword>
<feature type="chain" id="PRO_5027052624" evidence="12">
    <location>
        <begin position="30"/>
        <end position="662"/>
    </location>
</feature>
<dbReference type="PROSITE" id="PS52016">
    <property type="entry name" value="TONB_DEPENDENT_REC_3"/>
    <property type="match status" value="1"/>
</dbReference>
<keyword evidence="8 10" id="KW-0472">Membrane</keyword>
<keyword evidence="2 10" id="KW-0813">Transport</keyword>
<dbReference type="GO" id="GO:0009279">
    <property type="term" value="C:cell outer membrane"/>
    <property type="evidence" value="ECO:0007669"/>
    <property type="project" value="UniProtKB-SubCell"/>
</dbReference>
<feature type="domain" description="TonB-dependent receptor plug" evidence="14">
    <location>
        <begin position="65"/>
        <end position="171"/>
    </location>
</feature>
<evidence type="ECO:0000256" key="8">
    <source>
        <dbReference type="ARBA" id="ARBA00023136"/>
    </source>
</evidence>
<dbReference type="InterPro" id="IPR037066">
    <property type="entry name" value="Plug_dom_sf"/>
</dbReference>
<dbReference type="GO" id="GO:0006811">
    <property type="term" value="P:monoatomic ion transport"/>
    <property type="evidence" value="ECO:0007669"/>
    <property type="project" value="UniProtKB-KW"/>
</dbReference>
<keyword evidence="4 10" id="KW-0812">Transmembrane</keyword>
<keyword evidence="16" id="KW-1185">Reference proteome</keyword>
<reference evidence="15 16" key="1">
    <citation type="submission" date="2019-09" db="EMBL/GenBank/DDBJ databases">
        <title>YIM 132548 draft genome.</title>
        <authorList>
            <person name="Jiang L."/>
        </authorList>
    </citation>
    <scope>NUCLEOTIDE SEQUENCE [LARGE SCALE GENOMIC DNA]</scope>
    <source>
        <strain evidence="15 16">YIM 132548</strain>
    </source>
</reference>
<evidence type="ECO:0000256" key="10">
    <source>
        <dbReference type="PROSITE-ProRule" id="PRU01360"/>
    </source>
</evidence>
<feature type="domain" description="TonB-dependent receptor-like beta-barrel" evidence="13">
    <location>
        <begin position="195"/>
        <end position="635"/>
    </location>
</feature>
<dbReference type="InterPro" id="IPR036942">
    <property type="entry name" value="Beta-barrel_TonB_sf"/>
</dbReference>
<keyword evidence="6" id="KW-0406">Ion transport</keyword>
<dbReference type="PANTHER" id="PTHR30069">
    <property type="entry name" value="TONB-DEPENDENT OUTER MEMBRANE RECEPTOR"/>
    <property type="match status" value="1"/>
</dbReference>
<dbReference type="InterPro" id="IPR039426">
    <property type="entry name" value="TonB-dep_rcpt-like"/>
</dbReference>
<dbReference type="Pfam" id="PF07715">
    <property type="entry name" value="Plug"/>
    <property type="match status" value="1"/>
</dbReference>
<evidence type="ECO:0000256" key="4">
    <source>
        <dbReference type="ARBA" id="ARBA00022692"/>
    </source>
</evidence>
<dbReference type="RefSeq" id="WP_150963528.1">
    <property type="nucleotide sequence ID" value="NZ_VZZJ01000007.1"/>
</dbReference>
<comment type="caution">
    <text evidence="15">The sequence shown here is derived from an EMBL/GenBank/DDBJ whole genome shotgun (WGS) entry which is preliminary data.</text>
</comment>
<evidence type="ECO:0000259" key="13">
    <source>
        <dbReference type="Pfam" id="PF00593"/>
    </source>
</evidence>
<dbReference type="CDD" id="cd01347">
    <property type="entry name" value="ligand_gated_channel"/>
    <property type="match status" value="1"/>
</dbReference>
<dbReference type="SUPFAM" id="SSF56935">
    <property type="entry name" value="Porins"/>
    <property type="match status" value="1"/>
</dbReference>
<sequence>MFPPAAPTLWRALILPCAVLAIPSSGALAQQVAAPLVETRGSAEATAILSEISVSATGVPTPIAATGSSVTVLTDTQLQAQQRRTVPDALQQVPGLNVVQSGGPGSQTSVFIRGSNSNHVKVLIDGIDASDPSNPNGSFDFGQLLTGDLSRIEVLRGPQSGLYGSDAIGGVISFATPRGEGPARATARVEGGSFGTFNQSGRISGSTDGFDYSVSILHVRAAATPVTPPQLVPPGRPIHPNFYDNETVSAKFGYQFTDTFRINSVTRFINSRLLFTGTDFSTFPAPPAAFRSAADVQQIFTRNEAEWTPLPGFHNVFAINHSNLFNHQQGPLDPLVLPAPTTGLGERTRYEYRGDYLLSPGNLILFGAQRDEERLSTTDPSPFGSGDLRARNGNTAGYGEAQLSPFDRAVLVANLRHDENDRFGPATTFRIAPSYVLPFSDTRLKGSVGTGFKAPTLSQLFQSFPASNFFANPNLKPEESLGYDAGLEQPLGDRVLVGATYYRNDFTNLITSNATFTSNENVGRAVSYGAEAFVSVQFSETLSGRVDYTNTVTKNEITHQELLRRPRHKGSATAFWTPLPGLTFTGTLIVLGPFVDGNRDFSVPRLKNPGFTLVNLSANYEMSETLSLFGRIDNLFDRRYENPTGFLGPGLAVYGGVRVTAF</sequence>
<keyword evidence="5 12" id="KW-0732">Signal</keyword>
<dbReference type="InterPro" id="IPR000531">
    <property type="entry name" value="Beta-barrel_TonB"/>
</dbReference>
<evidence type="ECO:0000256" key="12">
    <source>
        <dbReference type="SAM" id="SignalP"/>
    </source>
</evidence>